<name>A0A4R5DQJ7_9BACT</name>
<dbReference type="Pfam" id="PF18370">
    <property type="entry name" value="RGI_lyase"/>
    <property type="match status" value="1"/>
</dbReference>
<evidence type="ECO:0000259" key="1">
    <source>
        <dbReference type="Pfam" id="PF18370"/>
    </source>
</evidence>
<protein>
    <submittedName>
        <fullName evidence="3">Rhamnogalacturonan lyase</fullName>
    </submittedName>
</protein>
<dbReference type="AlphaFoldDB" id="A0A4R5DQJ7"/>
<evidence type="ECO:0000313" key="4">
    <source>
        <dbReference type="Proteomes" id="UP000294850"/>
    </source>
</evidence>
<dbReference type="SUPFAM" id="SSF69318">
    <property type="entry name" value="Integrin alpha N-terminal domain"/>
    <property type="match status" value="1"/>
</dbReference>
<reference evidence="3 4" key="1">
    <citation type="submission" date="2019-03" db="EMBL/GenBank/DDBJ databases">
        <title>Dyadobacter AR-3-6 sp. nov., isolated from arctic soil.</title>
        <authorList>
            <person name="Chaudhary D.K."/>
        </authorList>
    </citation>
    <scope>NUCLEOTIDE SEQUENCE [LARGE SCALE GENOMIC DNA]</scope>
    <source>
        <strain evidence="3 4">AR-3-6</strain>
    </source>
</reference>
<keyword evidence="4" id="KW-1185">Reference proteome</keyword>
<dbReference type="OrthoDB" id="9802318at2"/>
<sequence>MKRITLIAFICIASFGKISAQKQLEKLNRGITAVKTADNAVYIGWRLLATDPADISFNIYSGKKKLNNTPVTSSTNFVDTNVSGEEYSIKAVVKGKEQKNAESVKVNSNPYISIPLSVPAGGKTPSGQDYSYNANDASVGDVDGDGEYEIILKWDPSNAKDNSQKGYTGNVYLDAYKLDGKKLWRIDLGRNIRAGAHYTQFMVYDFDGDGKAEIICKTADGTTDGTGKVIGDSKADFRNESGYVLSGPEFLTVFEGSTGKALDTQDFYPKRDVQAGDNPTPEEMKAGWGDAYGNRIDRYVSAVAYLAGKRPSFIAGRGYYTRLVRTAWDFRNGKLERRWIFDSKDEPNAAYAGMGNHSMTVGDVDVDGKDEIINGSSVIDDDGNGLYSTGLGHGDALHMSDMDPTNSGLEIWQSYEEPKKYVKYGLGLKDAKTGKTLWGVDGEGKDVGRAMAADIDPTHPGYEYWGAVGGLYNSKGEKISDSRPSSMNFAVWWDADLTRELLDKNRIDKWDYKTATTKNLFTAEGFTSNNGTKGTPALSADLFGDWREEVILRKEDNSELRIYTTTIPSTNRFVTLMQDSQYRVAVAWQNSSYNQPPHPSFFLGEGMKPAPFIKPTSKK</sequence>
<evidence type="ECO:0000313" key="3">
    <source>
        <dbReference type="EMBL" id="TDE16652.1"/>
    </source>
</evidence>
<comment type="caution">
    <text evidence="3">The sequence shown here is derived from an EMBL/GenBank/DDBJ whole genome shotgun (WGS) entry which is preliminary data.</text>
</comment>
<dbReference type="EMBL" id="SMFL01000003">
    <property type="protein sequence ID" value="TDE16652.1"/>
    <property type="molecule type" value="Genomic_DNA"/>
</dbReference>
<feature type="domain" description="Rhamnogalacturonan I lyase beta-sheet" evidence="1">
    <location>
        <begin position="22"/>
        <end position="106"/>
    </location>
</feature>
<keyword evidence="3" id="KW-0456">Lyase</keyword>
<evidence type="ECO:0000259" key="2">
    <source>
        <dbReference type="Pfam" id="PF21348"/>
    </source>
</evidence>
<accession>A0A4R5DQJ7</accession>
<dbReference type="InterPro" id="IPR041624">
    <property type="entry name" value="RGI_lyase"/>
</dbReference>
<dbReference type="GO" id="GO:0016829">
    <property type="term" value="F:lyase activity"/>
    <property type="evidence" value="ECO:0007669"/>
    <property type="project" value="UniProtKB-KW"/>
</dbReference>
<dbReference type="Gene3D" id="2.60.40.10">
    <property type="entry name" value="Immunoglobulins"/>
    <property type="match status" value="1"/>
</dbReference>
<dbReference type="RefSeq" id="WP_131958184.1">
    <property type="nucleotide sequence ID" value="NZ_SMFL01000003.1"/>
</dbReference>
<dbReference type="PANTHER" id="PTHR43118">
    <property type="entry name" value="RHAMNOGALACTURONAN LYASE (EUROFUNG)"/>
    <property type="match status" value="1"/>
</dbReference>
<gene>
    <name evidence="3" type="ORF">E0F88_10495</name>
</gene>
<organism evidence="3 4">
    <name type="scientific">Dyadobacter psychrotolerans</name>
    <dbReference type="NCBI Taxonomy" id="2541721"/>
    <lineage>
        <taxon>Bacteria</taxon>
        <taxon>Pseudomonadati</taxon>
        <taxon>Bacteroidota</taxon>
        <taxon>Cytophagia</taxon>
        <taxon>Cytophagales</taxon>
        <taxon>Spirosomataceae</taxon>
        <taxon>Dyadobacter</taxon>
    </lineage>
</organism>
<feature type="domain" description="Rhamnogalacturonan lyase family 11 C-terminal" evidence="2">
    <location>
        <begin position="111"/>
        <end position="610"/>
    </location>
</feature>
<dbReference type="Proteomes" id="UP000294850">
    <property type="component" value="Unassembled WGS sequence"/>
</dbReference>
<dbReference type="PANTHER" id="PTHR43118:SF1">
    <property type="entry name" value="RHAMNOGALACTURONAN LYASE (EUROFUNG)"/>
    <property type="match status" value="1"/>
</dbReference>
<dbReference type="InterPro" id="IPR034641">
    <property type="entry name" value="RGL11"/>
</dbReference>
<dbReference type="InterPro" id="IPR049366">
    <property type="entry name" value="RGL11_C"/>
</dbReference>
<proteinExistence type="predicted"/>
<dbReference type="Pfam" id="PF21348">
    <property type="entry name" value="RGL11_C"/>
    <property type="match status" value="1"/>
</dbReference>
<dbReference type="InterPro" id="IPR028994">
    <property type="entry name" value="Integrin_alpha_N"/>
</dbReference>
<dbReference type="CDD" id="cd10318">
    <property type="entry name" value="RGL11"/>
    <property type="match status" value="1"/>
</dbReference>
<dbReference type="InterPro" id="IPR013783">
    <property type="entry name" value="Ig-like_fold"/>
</dbReference>